<dbReference type="EMBL" id="CAKMRJ010001112">
    <property type="protein sequence ID" value="CAH1420849.1"/>
    <property type="molecule type" value="Genomic_DNA"/>
</dbReference>
<evidence type="ECO:0000313" key="1">
    <source>
        <dbReference type="EMBL" id="CAH1420849.1"/>
    </source>
</evidence>
<proteinExistence type="predicted"/>
<dbReference type="Proteomes" id="UP001157418">
    <property type="component" value="Unassembled WGS sequence"/>
</dbReference>
<sequence>MDNEGSFYNGEEAYKLFSKKLIDASNNDDVEVHTLMLLPYNDHLIRFPGRQFYLRDNSTFIKPNDDEIPMIIKKKNYLCKKISTFVSLMSWTIRTVKSG</sequence>
<reference evidence="1 2" key="1">
    <citation type="submission" date="2022-01" db="EMBL/GenBank/DDBJ databases">
        <authorList>
            <person name="Xiong W."/>
            <person name="Schranz E."/>
        </authorList>
    </citation>
    <scope>NUCLEOTIDE SEQUENCE [LARGE SCALE GENOMIC DNA]</scope>
</reference>
<comment type="caution">
    <text evidence="1">The sequence shown here is derived from an EMBL/GenBank/DDBJ whole genome shotgun (WGS) entry which is preliminary data.</text>
</comment>
<keyword evidence="2" id="KW-1185">Reference proteome</keyword>
<protein>
    <submittedName>
        <fullName evidence="1">Uncharacterized protein</fullName>
    </submittedName>
</protein>
<gene>
    <name evidence="1" type="ORF">LVIROSA_LOCUS8283</name>
</gene>
<name>A0AAU9LZ10_9ASTR</name>
<evidence type="ECO:0000313" key="2">
    <source>
        <dbReference type="Proteomes" id="UP001157418"/>
    </source>
</evidence>
<accession>A0AAU9LZ10</accession>
<dbReference type="AlphaFoldDB" id="A0AAU9LZ10"/>
<organism evidence="1 2">
    <name type="scientific">Lactuca virosa</name>
    <dbReference type="NCBI Taxonomy" id="75947"/>
    <lineage>
        <taxon>Eukaryota</taxon>
        <taxon>Viridiplantae</taxon>
        <taxon>Streptophyta</taxon>
        <taxon>Embryophyta</taxon>
        <taxon>Tracheophyta</taxon>
        <taxon>Spermatophyta</taxon>
        <taxon>Magnoliopsida</taxon>
        <taxon>eudicotyledons</taxon>
        <taxon>Gunneridae</taxon>
        <taxon>Pentapetalae</taxon>
        <taxon>asterids</taxon>
        <taxon>campanulids</taxon>
        <taxon>Asterales</taxon>
        <taxon>Asteraceae</taxon>
        <taxon>Cichorioideae</taxon>
        <taxon>Cichorieae</taxon>
        <taxon>Lactucinae</taxon>
        <taxon>Lactuca</taxon>
    </lineage>
</organism>